<keyword evidence="4" id="KW-1185">Reference proteome</keyword>
<dbReference type="Pfam" id="PF01047">
    <property type="entry name" value="MarR"/>
    <property type="match status" value="1"/>
</dbReference>
<dbReference type="GO" id="GO:0003677">
    <property type="term" value="F:DNA binding"/>
    <property type="evidence" value="ECO:0007669"/>
    <property type="project" value="UniProtKB-KW"/>
</dbReference>
<organism evidence="3 4">
    <name type="scientific">Paenibacillus nasutitermitis</name>
    <dbReference type="NCBI Taxonomy" id="1652958"/>
    <lineage>
        <taxon>Bacteria</taxon>
        <taxon>Bacillati</taxon>
        <taxon>Bacillota</taxon>
        <taxon>Bacilli</taxon>
        <taxon>Bacillales</taxon>
        <taxon>Paenibacillaceae</taxon>
        <taxon>Paenibacillus</taxon>
    </lineage>
</organism>
<name>A0A916Z6M9_9BACL</name>
<sequence>MSRNQIIDTLAEELRNNSTVTIMFHQAIGTKLGLNATDHKCLDVILNNQPITAGRLSNLTGLTTGAITGVLDRLEKVGYVFRVKDPTDKRSVLISVDREKAEKDILPLFHSFGQQLNQMLSSYNDKELQKVLDFIRQCNCLLKDFTEKMIK</sequence>
<dbReference type="InterPro" id="IPR000835">
    <property type="entry name" value="HTH_MarR-typ"/>
</dbReference>
<dbReference type="SUPFAM" id="SSF46785">
    <property type="entry name" value="Winged helix' DNA-binding domain"/>
    <property type="match status" value="1"/>
</dbReference>
<evidence type="ECO:0000313" key="4">
    <source>
        <dbReference type="Proteomes" id="UP000612456"/>
    </source>
</evidence>
<dbReference type="PROSITE" id="PS50995">
    <property type="entry name" value="HTH_MARR_2"/>
    <property type="match status" value="1"/>
</dbReference>
<evidence type="ECO:0000313" key="3">
    <source>
        <dbReference type="EMBL" id="GGD77759.1"/>
    </source>
</evidence>
<evidence type="ECO:0000259" key="2">
    <source>
        <dbReference type="PROSITE" id="PS50995"/>
    </source>
</evidence>
<reference evidence="3" key="2">
    <citation type="submission" date="2020-09" db="EMBL/GenBank/DDBJ databases">
        <authorList>
            <person name="Sun Q."/>
            <person name="Zhou Y."/>
        </authorList>
    </citation>
    <scope>NUCLEOTIDE SEQUENCE</scope>
    <source>
        <strain evidence="3">CGMCC 1.15178</strain>
    </source>
</reference>
<dbReference type="GO" id="GO:0006950">
    <property type="term" value="P:response to stress"/>
    <property type="evidence" value="ECO:0007669"/>
    <property type="project" value="TreeGrafter"/>
</dbReference>
<accession>A0A916Z6M9</accession>
<dbReference type="SMART" id="SM00347">
    <property type="entry name" value="HTH_MARR"/>
    <property type="match status" value="1"/>
</dbReference>
<dbReference type="GO" id="GO:0003700">
    <property type="term" value="F:DNA-binding transcription factor activity"/>
    <property type="evidence" value="ECO:0007669"/>
    <property type="project" value="InterPro"/>
</dbReference>
<dbReference type="InterPro" id="IPR039422">
    <property type="entry name" value="MarR/SlyA-like"/>
</dbReference>
<protein>
    <submittedName>
        <fullName evidence="3">MarR family transcriptional regulator</fullName>
    </submittedName>
</protein>
<dbReference type="AlphaFoldDB" id="A0A916Z6M9"/>
<comment type="caution">
    <text evidence="3">The sequence shown here is derived from an EMBL/GenBank/DDBJ whole genome shotgun (WGS) entry which is preliminary data.</text>
</comment>
<reference evidence="3" key="1">
    <citation type="journal article" date="2014" name="Int. J. Syst. Evol. Microbiol.">
        <title>Complete genome sequence of Corynebacterium casei LMG S-19264T (=DSM 44701T), isolated from a smear-ripened cheese.</title>
        <authorList>
            <consortium name="US DOE Joint Genome Institute (JGI-PGF)"/>
            <person name="Walter F."/>
            <person name="Albersmeier A."/>
            <person name="Kalinowski J."/>
            <person name="Ruckert C."/>
        </authorList>
    </citation>
    <scope>NUCLEOTIDE SEQUENCE</scope>
    <source>
        <strain evidence="3">CGMCC 1.15178</strain>
    </source>
</reference>
<proteinExistence type="predicted"/>
<gene>
    <name evidence="3" type="primary">marR</name>
    <name evidence="3" type="ORF">GCM10010911_39680</name>
</gene>
<dbReference type="Gene3D" id="1.10.10.10">
    <property type="entry name" value="Winged helix-like DNA-binding domain superfamily/Winged helix DNA-binding domain"/>
    <property type="match status" value="1"/>
</dbReference>
<dbReference type="Proteomes" id="UP000612456">
    <property type="component" value="Unassembled WGS sequence"/>
</dbReference>
<dbReference type="RefSeq" id="WP_188994165.1">
    <property type="nucleotide sequence ID" value="NZ_BMHP01000003.1"/>
</dbReference>
<dbReference type="EMBL" id="BMHP01000003">
    <property type="protein sequence ID" value="GGD77759.1"/>
    <property type="molecule type" value="Genomic_DNA"/>
</dbReference>
<dbReference type="PANTHER" id="PTHR33164:SF106">
    <property type="entry name" value="TRANSCRIPTIONAL REGULATORY PROTEIN"/>
    <property type="match status" value="1"/>
</dbReference>
<keyword evidence="1" id="KW-0238">DNA-binding</keyword>
<evidence type="ECO:0000256" key="1">
    <source>
        <dbReference type="ARBA" id="ARBA00023125"/>
    </source>
</evidence>
<dbReference type="InterPro" id="IPR036388">
    <property type="entry name" value="WH-like_DNA-bd_sf"/>
</dbReference>
<dbReference type="PANTHER" id="PTHR33164">
    <property type="entry name" value="TRANSCRIPTIONAL REGULATOR, MARR FAMILY"/>
    <property type="match status" value="1"/>
</dbReference>
<feature type="domain" description="HTH marR-type" evidence="2">
    <location>
        <begin position="3"/>
        <end position="140"/>
    </location>
</feature>
<dbReference type="InterPro" id="IPR036390">
    <property type="entry name" value="WH_DNA-bd_sf"/>
</dbReference>